<proteinExistence type="predicted"/>
<gene>
    <name evidence="2" type="ORF">GUJ93_ZPchr0007g5676</name>
</gene>
<reference evidence="2" key="1">
    <citation type="journal article" date="2021" name="bioRxiv">
        <title>Whole Genome Assembly and Annotation of Northern Wild Rice, Zizania palustris L., Supports a Whole Genome Duplication in the Zizania Genus.</title>
        <authorList>
            <person name="Haas M."/>
            <person name="Kono T."/>
            <person name="Macchietto M."/>
            <person name="Millas R."/>
            <person name="McGilp L."/>
            <person name="Shao M."/>
            <person name="Duquette J."/>
            <person name="Hirsch C.N."/>
            <person name="Kimball J."/>
        </authorList>
    </citation>
    <scope>NUCLEOTIDE SEQUENCE</scope>
    <source>
        <tissue evidence="2">Fresh leaf tissue</tissue>
    </source>
</reference>
<keyword evidence="1" id="KW-1133">Transmembrane helix</keyword>
<name>A0A8J5VZ92_ZIZPA</name>
<evidence type="ECO:0000256" key="1">
    <source>
        <dbReference type="SAM" id="Phobius"/>
    </source>
</evidence>
<reference evidence="2" key="2">
    <citation type="submission" date="2021-02" db="EMBL/GenBank/DDBJ databases">
        <authorList>
            <person name="Kimball J.A."/>
            <person name="Haas M.W."/>
            <person name="Macchietto M."/>
            <person name="Kono T."/>
            <person name="Duquette J."/>
            <person name="Shao M."/>
        </authorList>
    </citation>
    <scope>NUCLEOTIDE SEQUENCE</scope>
    <source>
        <tissue evidence="2">Fresh leaf tissue</tissue>
    </source>
</reference>
<evidence type="ECO:0000313" key="3">
    <source>
        <dbReference type="Proteomes" id="UP000729402"/>
    </source>
</evidence>
<keyword evidence="1" id="KW-0472">Membrane</keyword>
<feature type="transmembrane region" description="Helical" evidence="1">
    <location>
        <begin position="169"/>
        <end position="185"/>
    </location>
</feature>
<dbReference type="Proteomes" id="UP000729402">
    <property type="component" value="Unassembled WGS sequence"/>
</dbReference>
<feature type="transmembrane region" description="Helical" evidence="1">
    <location>
        <begin position="140"/>
        <end position="163"/>
    </location>
</feature>
<dbReference type="AlphaFoldDB" id="A0A8J5VZ92"/>
<comment type="caution">
    <text evidence="2">The sequence shown here is derived from an EMBL/GenBank/DDBJ whole genome shotgun (WGS) entry which is preliminary data.</text>
</comment>
<dbReference type="EMBL" id="JAAALK010000282">
    <property type="protein sequence ID" value="KAG8080266.1"/>
    <property type="molecule type" value="Genomic_DNA"/>
</dbReference>
<keyword evidence="3" id="KW-1185">Reference proteome</keyword>
<sequence length="215" mass="23373">MDLSFNFSDLGEYLTVDTVYSFSVDAPSRLINVKQYDKNAIKWGGNMAENLSSLRKRKTYLRKFVLTPQSSVACEPRVRQRAAEPRVEAVEFHLRLLCRIGRNLGSVRAAANRSSSIARHTSSASALHTLGIPLLGPLSVLLLLLLLPVLALGLLLIAAWRGLVGGEKHMIILLVIPLLLGLRFLRLHGARVLVGVGRRQSGTMVAAASGGEGID</sequence>
<protein>
    <submittedName>
        <fullName evidence="2">Uncharacterized protein</fullName>
    </submittedName>
</protein>
<organism evidence="2 3">
    <name type="scientific">Zizania palustris</name>
    <name type="common">Northern wild rice</name>
    <dbReference type="NCBI Taxonomy" id="103762"/>
    <lineage>
        <taxon>Eukaryota</taxon>
        <taxon>Viridiplantae</taxon>
        <taxon>Streptophyta</taxon>
        <taxon>Embryophyta</taxon>
        <taxon>Tracheophyta</taxon>
        <taxon>Spermatophyta</taxon>
        <taxon>Magnoliopsida</taxon>
        <taxon>Liliopsida</taxon>
        <taxon>Poales</taxon>
        <taxon>Poaceae</taxon>
        <taxon>BOP clade</taxon>
        <taxon>Oryzoideae</taxon>
        <taxon>Oryzeae</taxon>
        <taxon>Zizaniinae</taxon>
        <taxon>Zizania</taxon>
    </lineage>
</organism>
<evidence type="ECO:0000313" key="2">
    <source>
        <dbReference type="EMBL" id="KAG8080266.1"/>
    </source>
</evidence>
<keyword evidence="1" id="KW-0812">Transmembrane</keyword>
<accession>A0A8J5VZ92</accession>